<dbReference type="EMBL" id="PKSL01000141">
    <property type="protein sequence ID" value="POW02522.1"/>
    <property type="molecule type" value="Genomic_DNA"/>
</dbReference>
<organism evidence="6 7">
    <name type="scientific">Puccinia striiformis</name>
    <dbReference type="NCBI Taxonomy" id="27350"/>
    <lineage>
        <taxon>Eukaryota</taxon>
        <taxon>Fungi</taxon>
        <taxon>Dikarya</taxon>
        <taxon>Basidiomycota</taxon>
        <taxon>Pucciniomycotina</taxon>
        <taxon>Pucciniomycetes</taxon>
        <taxon>Pucciniales</taxon>
        <taxon>Pucciniaceae</taxon>
        <taxon>Puccinia</taxon>
    </lineage>
</organism>
<dbReference type="AlphaFoldDB" id="A0A2S4UZ26"/>
<evidence type="ECO:0000256" key="3">
    <source>
        <dbReference type="ARBA" id="ARBA00022991"/>
    </source>
</evidence>
<dbReference type="InterPro" id="IPR035965">
    <property type="entry name" value="PAS-like_dom_sf"/>
</dbReference>
<keyword evidence="3" id="KW-0157">Chromophore</keyword>
<accession>A0A2S4UZ26</accession>
<keyword evidence="7" id="KW-1185">Reference proteome</keyword>
<dbReference type="Proteomes" id="UP000239156">
    <property type="component" value="Unassembled WGS sequence"/>
</dbReference>
<dbReference type="VEuPathDB" id="FungiDB:PSTT_11721"/>
<evidence type="ECO:0000259" key="5">
    <source>
        <dbReference type="PROSITE" id="PS50113"/>
    </source>
</evidence>
<dbReference type="CDD" id="cd00130">
    <property type="entry name" value="PAS"/>
    <property type="match status" value="1"/>
</dbReference>
<sequence length="627" mass="70729">MISPKTPDGNINMILKRSVNFQDGFTASPEAIVTSAQAISGQHRVKAVNLPDWSTIGKPLKLSDSWNPSYNPRDSTALTSHPATHIKSGLEKRVLRLLNPIVFEHFLLNTQSRNKFRSWLEQHESPDSSAILKLDQWTDQTRLTAMVDLVRKQSEIIYELYHMDKYHLDVDPRRVCLKQQGLKDLIKLVSLQEPLKYNQQELLHSLYDQEFRKYITSKLTEQSTFKLSRQLSTTGSPTGLGDAFCLCNPRMRDTPIILVSPGFEAVTGYSREEILGRNCRFLQGPGTSRASVERIKRALGSAEPVVELLLNYCRDGTPFHCLLSIVPLFDVQGQLTYFLAGQVNVTGELESSQDMLDLLSRQIGEHNDAEHPSNLLDHSPRMTQFRSPPVSRFGSSNSKAEPDRISEPCTQILNAKSEVGVGKGSLHLTKKRLAALVSRLALRRDGSECYTSTSDTTSAAGAVGQFDSNALPIEQQYEAFEHVYSRVLIFRREGYQVVYTTPKALRYLGLPTITRNHLCCSRVLNTSFLDLVTLRETPTKKDKHSKTTKAMIKEAIKRSVSLDFISIRLGLQQRELTNSNCCDVSSSEAFRYHLKAMLFYQTVARRDSGTREWMSQAAEPVESSFKF</sequence>
<keyword evidence="1" id="KW-0285">Flavoprotein</keyword>
<dbReference type="InterPro" id="IPR000700">
    <property type="entry name" value="PAS-assoc_C"/>
</dbReference>
<feature type="domain" description="PAC" evidence="5">
    <location>
        <begin position="304"/>
        <end position="357"/>
    </location>
</feature>
<evidence type="ECO:0000313" key="7">
    <source>
        <dbReference type="Proteomes" id="UP000239156"/>
    </source>
</evidence>
<name>A0A2S4UZ26_9BASI</name>
<evidence type="ECO:0000259" key="4">
    <source>
        <dbReference type="PROSITE" id="PS50112"/>
    </source>
</evidence>
<gene>
    <name evidence="6" type="ORF">PSTT_11721</name>
</gene>
<dbReference type="PROSITE" id="PS50113">
    <property type="entry name" value="PAC"/>
    <property type="match status" value="1"/>
</dbReference>
<dbReference type="Pfam" id="PF13426">
    <property type="entry name" value="PAS_9"/>
    <property type="match status" value="1"/>
</dbReference>
<evidence type="ECO:0008006" key="8">
    <source>
        <dbReference type="Google" id="ProtNLM"/>
    </source>
</evidence>
<protein>
    <recommendedName>
        <fullName evidence="8">PAS domain-containing protein</fullName>
    </recommendedName>
</protein>
<dbReference type="PANTHER" id="PTHR47429:SF2">
    <property type="entry name" value="PROTEIN TWIN LOV 1"/>
    <property type="match status" value="1"/>
</dbReference>
<feature type="domain" description="PAS" evidence="4">
    <location>
        <begin position="256"/>
        <end position="302"/>
    </location>
</feature>
<evidence type="ECO:0000313" key="6">
    <source>
        <dbReference type="EMBL" id="POW02522.1"/>
    </source>
</evidence>
<evidence type="ECO:0000256" key="2">
    <source>
        <dbReference type="ARBA" id="ARBA00022643"/>
    </source>
</evidence>
<dbReference type="SUPFAM" id="SSF55785">
    <property type="entry name" value="PYP-like sensor domain (PAS domain)"/>
    <property type="match status" value="1"/>
</dbReference>
<proteinExistence type="predicted"/>
<reference evidence="6" key="1">
    <citation type="submission" date="2017-12" db="EMBL/GenBank/DDBJ databases">
        <title>Gene loss provides genomic basis for host adaptation in cereal stripe rust fungi.</title>
        <authorList>
            <person name="Xia C."/>
        </authorList>
    </citation>
    <scope>NUCLEOTIDE SEQUENCE [LARGE SCALE GENOMIC DNA]</scope>
    <source>
        <strain evidence="6">93-210</strain>
    </source>
</reference>
<comment type="caution">
    <text evidence="6">The sequence shown here is derived from an EMBL/GenBank/DDBJ whole genome shotgun (WGS) entry which is preliminary data.</text>
</comment>
<dbReference type="PROSITE" id="PS50112">
    <property type="entry name" value="PAS"/>
    <property type="match status" value="1"/>
</dbReference>
<dbReference type="GO" id="GO:0005634">
    <property type="term" value="C:nucleus"/>
    <property type="evidence" value="ECO:0007669"/>
    <property type="project" value="TreeGrafter"/>
</dbReference>
<keyword evidence="2" id="KW-0288">FMN</keyword>
<evidence type="ECO:0000256" key="1">
    <source>
        <dbReference type="ARBA" id="ARBA00022630"/>
    </source>
</evidence>
<dbReference type="VEuPathDB" id="FungiDB:PSHT_14936"/>
<dbReference type="NCBIfam" id="TIGR00229">
    <property type="entry name" value="sensory_box"/>
    <property type="match status" value="1"/>
</dbReference>
<dbReference type="Gene3D" id="3.30.450.20">
    <property type="entry name" value="PAS domain"/>
    <property type="match status" value="1"/>
</dbReference>
<dbReference type="InterPro" id="IPR000014">
    <property type="entry name" value="PAS"/>
</dbReference>
<dbReference type="PANTHER" id="PTHR47429">
    <property type="entry name" value="PROTEIN TWIN LOV 1"/>
    <property type="match status" value="1"/>
</dbReference>